<comment type="caution">
    <text evidence="2">The sequence shown here is derived from an EMBL/GenBank/DDBJ whole genome shotgun (WGS) entry which is preliminary data.</text>
</comment>
<dbReference type="AlphaFoldDB" id="A0A3D9B4G3"/>
<sequence>MFHPHHLLKSLFLFLSFFSHAQISVSGNFSMKPDSYEAMVIDSSYQNIYYKAEFVKDPKKKKLETTCVLQIGKKFSKFSDFNVLRKDSLMEKYSHLEKIGAKELGQSLNLAEKWRSILIKNFQENNITVQDKTNITYQYEEKQPALDWKLENETREILGYICHKATTKYRGRKYTAWYCKEIPINNGPYIFQNLPGLILELEDSDNNFHFTAIAMDKKVNAVYLRNEKRILHITREQFRKALQTYHDSPGFFHGKAYNEDGSQIAVKSPPLPYNPIELE</sequence>
<dbReference type="RefSeq" id="WP_116098863.1">
    <property type="nucleotide sequence ID" value="NZ_QNVU01000023.1"/>
</dbReference>
<feature type="signal peptide" evidence="1">
    <location>
        <begin position="1"/>
        <end position="21"/>
    </location>
</feature>
<organism evidence="2 3">
    <name type="scientific">Candidatus Chryseobacterium massiliense</name>
    <dbReference type="NCBI Taxonomy" id="204089"/>
    <lineage>
        <taxon>Bacteria</taxon>
        <taxon>Pseudomonadati</taxon>
        <taxon>Bacteroidota</taxon>
        <taxon>Flavobacteriia</taxon>
        <taxon>Flavobacteriales</taxon>
        <taxon>Weeksellaceae</taxon>
        <taxon>Chryseobacterium group</taxon>
        <taxon>Chryseobacterium</taxon>
    </lineage>
</organism>
<keyword evidence="3" id="KW-1185">Reference proteome</keyword>
<dbReference type="NCBIfam" id="TIGR01200">
    <property type="entry name" value="GLPGLI"/>
    <property type="match status" value="1"/>
</dbReference>
<keyword evidence="1" id="KW-0732">Signal</keyword>
<proteinExistence type="predicted"/>
<evidence type="ECO:0000313" key="3">
    <source>
        <dbReference type="Proteomes" id="UP000256924"/>
    </source>
</evidence>
<dbReference type="InterPro" id="IPR005901">
    <property type="entry name" value="GLPGLI"/>
</dbReference>
<dbReference type="EMBL" id="QNVU01000023">
    <property type="protein sequence ID" value="REC48112.1"/>
    <property type="molecule type" value="Genomic_DNA"/>
</dbReference>
<reference evidence="2 3" key="1">
    <citation type="journal article" date="2004" name="Emerg. Infect. Dis.">
        <title>Amoebae-resisting bacteria isolated from human nasal swabs by amoebal coculture.</title>
        <authorList>
            <person name="Greub G."/>
            <person name="La Scola B."/>
            <person name="Raoult D."/>
        </authorList>
    </citation>
    <scope>NUCLEOTIDE SEQUENCE [LARGE SCALE GENOMIC DNA]</scope>
    <source>
        <strain evidence="2 3">CCUG 51329</strain>
    </source>
</reference>
<dbReference type="Proteomes" id="UP000256924">
    <property type="component" value="Unassembled WGS sequence"/>
</dbReference>
<gene>
    <name evidence="2" type="ORF">DRF68_12175</name>
</gene>
<dbReference type="Pfam" id="PF22252">
    <property type="entry name" value="PNGase_F-II_N"/>
    <property type="match status" value="1"/>
</dbReference>
<evidence type="ECO:0000313" key="2">
    <source>
        <dbReference type="EMBL" id="REC48112.1"/>
    </source>
</evidence>
<evidence type="ECO:0000256" key="1">
    <source>
        <dbReference type="SAM" id="SignalP"/>
    </source>
</evidence>
<accession>A0A3D9B4G3</accession>
<protein>
    <submittedName>
        <fullName evidence="2">GLPGLI family protein</fullName>
    </submittedName>
</protein>
<name>A0A3D9B4G3_9FLAO</name>
<feature type="chain" id="PRO_5017539605" evidence="1">
    <location>
        <begin position="22"/>
        <end position="279"/>
    </location>
</feature>